<dbReference type="Proteomes" id="UP000593570">
    <property type="component" value="Unassembled WGS sequence"/>
</dbReference>
<dbReference type="AlphaFoldDB" id="A0A8H6GWY4"/>
<reference evidence="1 2" key="1">
    <citation type="journal article" date="2020" name="bioRxiv">
        <title>A chromosome-scale genome assembly for the Fusarium oxysporum strain Fo5176 to establish a model Arabidopsis-fungal pathosystem.</title>
        <authorList>
            <person name="Fokkens L."/>
            <person name="Guo L."/>
            <person name="Dora S."/>
            <person name="Wang B."/>
            <person name="Ye K."/>
            <person name="Sanchez-Rodriguez C."/>
            <person name="Croll D."/>
        </authorList>
    </citation>
    <scope>NUCLEOTIDE SEQUENCE [LARGE SCALE GENOMIC DNA]</scope>
    <source>
        <strain evidence="1 2">Fo5176</strain>
    </source>
</reference>
<evidence type="ECO:0000313" key="1">
    <source>
        <dbReference type="EMBL" id="KAF6524910.1"/>
    </source>
</evidence>
<proteinExistence type="predicted"/>
<dbReference type="EMBL" id="JACDXP010000004">
    <property type="protein sequence ID" value="KAF6524910.1"/>
    <property type="molecule type" value="Genomic_DNA"/>
</dbReference>
<name>A0A8H6GWY4_FUSOX</name>
<accession>A0A8H6GWY4</accession>
<comment type="caution">
    <text evidence="1">The sequence shown here is derived from an EMBL/GenBank/DDBJ whole genome shotgun (WGS) entry which is preliminary data.</text>
</comment>
<gene>
    <name evidence="1" type="ORF">HZS61_010705</name>
</gene>
<protein>
    <submittedName>
        <fullName evidence="1">Uncharacterized protein</fullName>
    </submittedName>
</protein>
<sequence length="77" mass="8647">MKNLGFMKVLAVCGHTHVPQPATSGYIIITLSEPLSSSLNPNFQTRHHEVHHRDHVHYVVRNSRSGCSVGEEECRGR</sequence>
<evidence type="ECO:0000313" key="2">
    <source>
        <dbReference type="Proteomes" id="UP000593570"/>
    </source>
</evidence>
<organism evidence="1 2">
    <name type="scientific">Fusarium oxysporum f. sp. conglutinans</name>
    <dbReference type="NCBI Taxonomy" id="100902"/>
    <lineage>
        <taxon>Eukaryota</taxon>
        <taxon>Fungi</taxon>
        <taxon>Dikarya</taxon>
        <taxon>Ascomycota</taxon>
        <taxon>Pezizomycotina</taxon>
        <taxon>Sordariomycetes</taxon>
        <taxon>Hypocreomycetidae</taxon>
        <taxon>Hypocreales</taxon>
        <taxon>Nectriaceae</taxon>
        <taxon>Fusarium</taxon>
        <taxon>Fusarium oxysporum species complex</taxon>
    </lineage>
</organism>